<dbReference type="Gene3D" id="1.10.10.10">
    <property type="entry name" value="Winged helix-like DNA-binding domain superfamily/Winged helix DNA-binding domain"/>
    <property type="match status" value="1"/>
</dbReference>
<protein>
    <submittedName>
        <fullName evidence="6">Lrp/AsnC family transcriptional regulator</fullName>
    </submittedName>
</protein>
<sequence>MQIDEIDAKLLSLLKQNSRATLGEIATQLGISKTAVKKRLERLVQQGVIKRFTIEYSLTDEVKVLILVKVMPGHNVPEVAEKIYNMKMAESIYEVTGDYDIAVIARLPNINMVNDLIDRIRSVEGVATTNTHIVLKSW</sequence>
<dbReference type="InterPro" id="IPR036388">
    <property type="entry name" value="WH-like_DNA-bd_sf"/>
</dbReference>
<dbReference type="GO" id="GO:0005829">
    <property type="term" value="C:cytosol"/>
    <property type="evidence" value="ECO:0007669"/>
    <property type="project" value="TreeGrafter"/>
</dbReference>
<evidence type="ECO:0000256" key="4">
    <source>
        <dbReference type="ARBA" id="ARBA00029440"/>
    </source>
</evidence>
<gene>
    <name evidence="6" type="ORF">ENO04_04860</name>
</gene>
<dbReference type="PROSITE" id="PS50956">
    <property type="entry name" value="HTH_ASNC_2"/>
    <property type="match status" value="1"/>
</dbReference>
<dbReference type="InterPro" id="IPR019885">
    <property type="entry name" value="Tscrpt_reg_HTH_AsnC-type_CS"/>
</dbReference>
<dbReference type="EMBL" id="DSDY01000150">
    <property type="protein sequence ID" value="HDS10923.1"/>
    <property type="molecule type" value="Genomic_DNA"/>
</dbReference>
<comment type="caution">
    <text evidence="6">The sequence shown here is derived from an EMBL/GenBank/DDBJ whole genome shotgun (WGS) entry which is preliminary data.</text>
</comment>
<evidence type="ECO:0000256" key="1">
    <source>
        <dbReference type="ARBA" id="ARBA00023015"/>
    </source>
</evidence>
<dbReference type="Gene3D" id="3.30.70.920">
    <property type="match status" value="1"/>
</dbReference>
<keyword evidence="2" id="KW-0238">DNA-binding</keyword>
<keyword evidence="3" id="KW-0804">Transcription</keyword>
<dbReference type="SUPFAM" id="SSF54909">
    <property type="entry name" value="Dimeric alpha+beta barrel"/>
    <property type="match status" value="1"/>
</dbReference>
<dbReference type="GO" id="GO:0043200">
    <property type="term" value="P:response to amino acid"/>
    <property type="evidence" value="ECO:0007669"/>
    <property type="project" value="TreeGrafter"/>
</dbReference>
<comment type="pathway">
    <text evidence="4">Amino-acid biosynthesis.</text>
</comment>
<dbReference type="Pfam" id="PF01037">
    <property type="entry name" value="AsnC_trans_reg"/>
    <property type="match status" value="1"/>
</dbReference>
<organism evidence="6">
    <name type="scientific">Fervidicoccus fontis</name>
    <dbReference type="NCBI Taxonomy" id="683846"/>
    <lineage>
        <taxon>Archaea</taxon>
        <taxon>Thermoproteota</taxon>
        <taxon>Thermoprotei</taxon>
        <taxon>Fervidicoccales</taxon>
        <taxon>Fervidicoccaceae</taxon>
        <taxon>Fervidicoccus</taxon>
    </lineage>
</organism>
<dbReference type="PANTHER" id="PTHR30154">
    <property type="entry name" value="LEUCINE-RESPONSIVE REGULATORY PROTEIN"/>
    <property type="match status" value="1"/>
</dbReference>
<dbReference type="InterPro" id="IPR019888">
    <property type="entry name" value="Tscrpt_reg_AsnC-like"/>
</dbReference>
<feature type="domain" description="HTH asnC-type" evidence="5">
    <location>
        <begin position="3"/>
        <end position="75"/>
    </location>
</feature>
<evidence type="ECO:0000256" key="3">
    <source>
        <dbReference type="ARBA" id="ARBA00023163"/>
    </source>
</evidence>
<evidence type="ECO:0000259" key="5">
    <source>
        <dbReference type="PROSITE" id="PS50956"/>
    </source>
</evidence>
<dbReference type="PRINTS" id="PR00033">
    <property type="entry name" value="HTHASNC"/>
</dbReference>
<reference evidence="6" key="1">
    <citation type="journal article" date="2020" name="mSystems">
        <title>Genome- and Community-Level Interaction Insights into Carbon Utilization and Element Cycling Functions of Hydrothermarchaeota in Hydrothermal Sediment.</title>
        <authorList>
            <person name="Zhou Z."/>
            <person name="Liu Y."/>
            <person name="Xu W."/>
            <person name="Pan J."/>
            <person name="Luo Z.H."/>
            <person name="Li M."/>
        </authorList>
    </citation>
    <scope>NUCLEOTIDE SEQUENCE [LARGE SCALE GENOMIC DNA]</scope>
    <source>
        <strain evidence="6">SpSt-123</strain>
    </source>
</reference>
<dbReference type="PROSITE" id="PS00519">
    <property type="entry name" value="HTH_ASNC_1"/>
    <property type="match status" value="1"/>
</dbReference>
<name>A0A7C1E5X3_9CREN</name>
<dbReference type="SMART" id="SM00344">
    <property type="entry name" value="HTH_ASNC"/>
    <property type="match status" value="1"/>
</dbReference>
<dbReference type="InterPro" id="IPR000485">
    <property type="entry name" value="AsnC-type_HTH_dom"/>
</dbReference>
<accession>A0A7C1E5X3</accession>
<dbReference type="GO" id="GO:0043565">
    <property type="term" value="F:sequence-specific DNA binding"/>
    <property type="evidence" value="ECO:0007669"/>
    <property type="project" value="InterPro"/>
</dbReference>
<dbReference type="Pfam" id="PF13412">
    <property type="entry name" value="HTH_24"/>
    <property type="match status" value="1"/>
</dbReference>
<dbReference type="SUPFAM" id="SSF46785">
    <property type="entry name" value="Winged helix' DNA-binding domain"/>
    <property type="match status" value="1"/>
</dbReference>
<dbReference type="InterPro" id="IPR011991">
    <property type="entry name" value="ArsR-like_HTH"/>
</dbReference>
<dbReference type="AlphaFoldDB" id="A0A7C1E5X3"/>
<dbReference type="InterPro" id="IPR019887">
    <property type="entry name" value="Tscrpt_reg_AsnC/Lrp_C"/>
</dbReference>
<evidence type="ECO:0000313" key="6">
    <source>
        <dbReference type="EMBL" id="HDS10923.1"/>
    </source>
</evidence>
<keyword evidence="1" id="KW-0805">Transcription regulation</keyword>
<dbReference type="CDD" id="cd00090">
    <property type="entry name" value="HTH_ARSR"/>
    <property type="match status" value="1"/>
</dbReference>
<proteinExistence type="predicted"/>
<dbReference type="PANTHER" id="PTHR30154:SF50">
    <property type="entry name" value="TRANSCRIPTIONAL REGULATOR, ASNC FAMILY"/>
    <property type="match status" value="1"/>
</dbReference>
<dbReference type="InterPro" id="IPR011008">
    <property type="entry name" value="Dimeric_a/b-barrel"/>
</dbReference>
<evidence type="ECO:0000256" key="2">
    <source>
        <dbReference type="ARBA" id="ARBA00023125"/>
    </source>
</evidence>
<dbReference type="InterPro" id="IPR036390">
    <property type="entry name" value="WH_DNA-bd_sf"/>
</dbReference>